<feature type="transmembrane region" description="Helical" evidence="2">
    <location>
        <begin position="60"/>
        <end position="79"/>
    </location>
</feature>
<feature type="coiled-coil region" evidence="1">
    <location>
        <begin position="22"/>
        <end position="56"/>
    </location>
</feature>
<keyword evidence="1" id="KW-0175">Coiled coil</keyword>
<evidence type="ECO:0000256" key="1">
    <source>
        <dbReference type="SAM" id="Coils"/>
    </source>
</evidence>
<reference evidence="3 4" key="1">
    <citation type="journal article" date="2010" name="Environ. Microbiol.">
        <title>Genomic analysis of oceanic cyanobacterial myoviruses compared with T4-like myoviruses from diverse hosts and environments.</title>
        <authorList>
            <person name="Sullivan M.B."/>
            <person name="Huang K.H."/>
            <person name="Ignacio-Espinoza J.C."/>
            <person name="Berlin A.M."/>
            <person name="Kelly L."/>
            <person name="Weigele P.R."/>
            <person name="DeFrancesco A.S."/>
            <person name="Kern S.E."/>
            <person name="Thompson L.R."/>
            <person name="Young S."/>
            <person name="Yandava C."/>
            <person name="Fu R."/>
            <person name="Krastins B."/>
            <person name="Chase M."/>
            <person name="Sarracino D."/>
            <person name="Osburne M.S."/>
            <person name="Henn M.R."/>
            <person name="Chisholm S.W."/>
        </authorList>
    </citation>
    <scope>NUCLEOTIDE SEQUENCE [LARGE SCALE GENOMIC DNA]</scope>
    <source>
        <strain evidence="3">NATL1A-15</strain>
    </source>
</reference>
<organism evidence="3 4">
    <name type="scientific">Prochlorococcus phage P-SSM7</name>
    <dbReference type="NCBI Taxonomy" id="445688"/>
    <lineage>
        <taxon>Viruses</taxon>
        <taxon>Duplodnaviria</taxon>
        <taxon>Heunggongvirae</taxon>
        <taxon>Uroviricota</taxon>
        <taxon>Caudoviricetes</taxon>
        <taxon>Pantevenvirales</taxon>
        <taxon>Kyanoviridae</taxon>
        <taxon>Palaemonvirus</taxon>
        <taxon>Palaemonvirus pssm7</taxon>
    </lineage>
</organism>
<accession>E3SNM9</accession>
<dbReference type="EMBL" id="GU071103">
    <property type="protein sequence ID" value="ADO98992.1"/>
    <property type="molecule type" value="Genomic_DNA"/>
</dbReference>
<evidence type="ECO:0000256" key="2">
    <source>
        <dbReference type="SAM" id="Phobius"/>
    </source>
</evidence>
<proteinExistence type="predicted"/>
<keyword evidence="2" id="KW-0812">Transmembrane</keyword>
<dbReference type="KEGG" id="vg:10329494"/>
<name>E3SNM9_9CAUD</name>
<keyword evidence="4" id="KW-1185">Reference proteome</keyword>
<dbReference type="RefSeq" id="YP_004324942.1">
    <property type="nucleotide sequence ID" value="NC_015290.1"/>
</dbReference>
<evidence type="ECO:0000313" key="4">
    <source>
        <dbReference type="Proteomes" id="UP000006532"/>
    </source>
</evidence>
<gene>
    <name evidence="3" type="ORF">PSSM7_111</name>
</gene>
<keyword evidence="2" id="KW-1133">Transmembrane helix</keyword>
<keyword evidence="2" id="KW-0472">Membrane</keyword>
<evidence type="ECO:0000313" key="3">
    <source>
        <dbReference type="EMBL" id="ADO98992.1"/>
    </source>
</evidence>
<sequence length="94" mass="10559">MSEISNKDSEQDVKIAVIDSTLENATRRMELIHKRIDRTEERVTKLNEDVRERIRALEKWVWGAGAVLTAFIVIGGVVGDLNLIPDGDVIENVS</sequence>
<dbReference type="GeneID" id="10329494"/>
<protein>
    <submittedName>
        <fullName evidence="3">Uncharacterized protein</fullName>
    </submittedName>
</protein>
<dbReference type="Proteomes" id="UP000006532">
    <property type="component" value="Segment"/>
</dbReference>